<evidence type="ECO:0000256" key="1">
    <source>
        <dbReference type="ARBA" id="ARBA00010617"/>
    </source>
</evidence>
<evidence type="ECO:0000256" key="2">
    <source>
        <dbReference type="ARBA" id="ARBA00022723"/>
    </source>
</evidence>
<keyword evidence="3" id="KW-0408">Iron</keyword>
<evidence type="ECO:0000256" key="3">
    <source>
        <dbReference type="ARBA" id="ARBA00023004"/>
    </source>
</evidence>
<gene>
    <name evidence="4" type="ORF">M9458_040263</name>
</gene>
<keyword evidence="5" id="KW-1185">Reference proteome</keyword>
<dbReference type="AlphaFoldDB" id="A0ABD0NRL1"/>
<evidence type="ECO:0000313" key="5">
    <source>
        <dbReference type="Proteomes" id="UP001529510"/>
    </source>
</evidence>
<comment type="caution">
    <text evidence="4">The sequence shown here is derived from an EMBL/GenBank/DDBJ whole genome shotgun (WGS) entry which is preliminary data.</text>
</comment>
<dbReference type="PANTHER" id="PTHR24300">
    <property type="entry name" value="CYTOCHROME P450 508A4-RELATED"/>
    <property type="match status" value="1"/>
</dbReference>
<dbReference type="Proteomes" id="UP001529510">
    <property type="component" value="Unassembled WGS sequence"/>
</dbReference>
<evidence type="ECO:0000313" key="4">
    <source>
        <dbReference type="EMBL" id="KAL0164510.1"/>
    </source>
</evidence>
<feature type="non-terminal residue" evidence="4">
    <location>
        <position position="1"/>
    </location>
</feature>
<dbReference type="EMBL" id="JAMKFB020000020">
    <property type="protein sequence ID" value="KAL0164510.1"/>
    <property type="molecule type" value="Genomic_DNA"/>
</dbReference>
<dbReference type="PANTHER" id="PTHR24300:SF309">
    <property type="entry name" value="CYTOCHROME P450-RELATED"/>
    <property type="match status" value="1"/>
</dbReference>
<dbReference type="SUPFAM" id="SSF48264">
    <property type="entry name" value="Cytochrome P450"/>
    <property type="match status" value="1"/>
</dbReference>
<dbReference type="GO" id="GO:0046872">
    <property type="term" value="F:metal ion binding"/>
    <property type="evidence" value="ECO:0007669"/>
    <property type="project" value="UniProtKB-KW"/>
</dbReference>
<name>A0ABD0NRL1_CIRMR</name>
<dbReference type="InterPro" id="IPR036396">
    <property type="entry name" value="Cyt_P450_sf"/>
</dbReference>
<dbReference type="Pfam" id="PF00067">
    <property type="entry name" value="p450"/>
    <property type="match status" value="1"/>
</dbReference>
<dbReference type="InterPro" id="IPR001128">
    <property type="entry name" value="Cyt_P450"/>
</dbReference>
<comment type="similarity">
    <text evidence="1">Belongs to the cytochrome P450 family.</text>
</comment>
<dbReference type="Gene3D" id="1.10.630.10">
    <property type="entry name" value="Cytochrome P450"/>
    <property type="match status" value="1"/>
</dbReference>
<reference evidence="4 5" key="1">
    <citation type="submission" date="2024-05" db="EMBL/GenBank/DDBJ databases">
        <title>Genome sequencing and assembly of Indian major carp, Cirrhinus mrigala (Hamilton, 1822).</title>
        <authorList>
            <person name="Mohindra V."/>
            <person name="Chowdhury L.M."/>
            <person name="Lal K."/>
            <person name="Jena J.K."/>
        </authorList>
    </citation>
    <scope>NUCLEOTIDE SEQUENCE [LARGE SCALE GENOMIC DNA]</scope>
    <source>
        <strain evidence="4">CM1030</strain>
        <tissue evidence="4">Blood</tissue>
    </source>
</reference>
<dbReference type="InterPro" id="IPR050182">
    <property type="entry name" value="Cytochrome_P450_fam2"/>
</dbReference>
<organism evidence="4 5">
    <name type="scientific">Cirrhinus mrigala</name>
    <name type="common">Mrigala</name>
    <dbReference type="NCBI Taxonomy" id="683832"/>
    <lineage>
        <taxon>Eukaryota</taxon>
        <taxon>Metazoa</taxon>
        <taxon>Chordata</taxon>
        <taxon>Craniata</taxon>
        <taxon>Vertebrata</taxon>
        <taxon>Euteleostomi</taxon>
        <taxon>Actinopterygii</taxon>
        <taxon>Neopterygii</taxon>
        <taxon>Teleostei</taxon>
        <taxon>Ostariophysi</taxon>
        <taxon>Cypriniformes</taxon>
        <taxon>Cyprinidae</taxon>
        <taxon>Labeoninae</taxon>
        <taxon>Labeonini</taxon>
        <taxon>Cirrhinus</taxon>
    </lineage>
</organism>
<sequence>KFAAVHLRMFGEGKKSLEHNIQQESVFLCDAFKAEKGPFNPMTILNGAVSNTVACLAFGQRFDYHDEYYQRILRLDNECVQIAGSPRAQ</sequence>
<proteinExistence type="inferred from homology"/>
<keyword evidence="2" id="KW-0479">Metal-binding</keyword>
<accession>A0ABD0NRL1</accession>
<protein>
    <submittedName>
        <fullName evidence="4">Uncharacterized protein</fullName>
    </submittedName>
</protein>
<feature type="non-terminal residue" evidence="4">
    <location>
        <position position="89"/>
    </location>
</feature>